<feature type="transmembrane region" description="Helical" evidence="1">
    <location>
        <begin position="28"/>
        <end position="46"/>
    </location>
</feature>
<evidence type="ECO:0000256" key="1">
    <source>
        <dbReference type="SAM" id="Phobius"/>
    </source>
</evidence>
<reference evidence="3 4" key="1">
    <citation type="submission" date="2021-06" db="EMBL/GenBank/DDBJ databases">
        <title>Caerostris darwini draft genome.</title>
        <authorList>
            <person name="Kono N."/>
            <person name="Arakawa K."/>
        </authorList>
    </citation>
    <scope>NUCLEOTIDE SEQUENCE [LARGE SCALE GENOMIC DNA]</scope>
</reference>
<comment type="caution">
    <text evidence="3">The sequence shown here is derived from an EMBL/GenBank/DDBJ whole genome shotgun (WGS) entry which is preliminary data.</text>
</comment>
<keyword evidence="1" id="KW-1133">Transmembrane helix</keyword>
<dbReference type="AlphaFoldDB" id="A0AAV4QMZ2"/>
<feature type="signal peptide" evidence="2">
    <location>
        <begin position="1"/>
        <end position="22"/>
    </location>
</feature>
<evidence type="ECO:0000313" key="4">
    <source>
        <dbReference type="Proteomes" id="UP001054837"/>
    </source>
</evidence>
<sequence>MAALATVVLASCLLAVFGLVESIFQDGVLSLFLVIEYVLVMRFMSYPDLQKTAKIKKTITDRLDERKFKRNLVPMVYSKDVWLLCDALGIEAQLASSEMDNLATMTKSKQIRIPTVKSREIWLFCQALDIKVELASP</sequence>
<dbReference type="Proteomes" id="UP001054837">
    <property type="component" value="Unassembled WGS sequence"/>
</dbReference>
<organism evidence="3 4">
    <name type="scientific">Caerostris darwini</name>
    <dbReference type="NCBI Taxonomy" id="1538125"/>
    <lineage>
        <taxon>Eukaryota</taxon>
        <taxon>Metazoa</taxon>
        <taxon>Ecdysozoa</taxon>
        <taxon>Arthropoda</taxon>
        <taxon>Chelicerata</taxon>
        <taxon>Arachnida</taxon>
        <taxon>Araneae</taxon>
        <taxon>Araneomorphae</taxon>
        <taxon>Entelegynae</taxon>
        <taxon>Araneoidea</taxon>
        <taxon>Araneidae</taxon>
        <taxon>Caerostris</taxon>
    </lineage>
</organism>
<keyword evidence="1" id="KW-0812">Transmembrane</keyword>
<evidence type="ECO:0000256" key="2">
    <source>
        <dbReference type="SAM" id="SignalP"/>
    </source>
</evidence>
<keyword evidence="2" id="KW-0732">Signal</keyword>
<name>A0AAV4QMZ2_9ARAC</name>
<keyword evidence="1" id="KW-0472">Membrane</keyword>
<evidence type="ECO:0000313" key="3">
    <source>
        <dbReference type="EMBL" id="GIY08868.1"/>
    </source>
</evidence>
<feature type="chain" id="PRO_5043797643" evidence="2">
    <location>
        <begin position="23"/>
        <end position="137"/>
    </location>
</feature>
<accession>A0AAV4QMZ2</accession>
<protein>
    <submittedName>
        <fullName evidence="3">Uncharacterized protein</fullName>
    </submittedName>
</protein>
<proteinExistence type="predicted"/>
<keyword evidence="4" id="KW-1185">Reference proteome</keyword>
<dbReference type="EMBL" id="BPLQ01004553">
    <property type="protein sequence ID" value="GIY08868.1"/>
    <property type="molecule type" value="Genomic_DNA"/>
</dbReference>
<gene>
    <name evidence="3" type="ORF">CDAR_169391</name>
</gene>